<feature type="region of interest" description="Disordered" evidence="7">
    <location>
        <begin position="352"/>
        <end position="375"/>
    </location>
</feature>
<organism evidence="8 9">
    <name type="scientific">Henriciella pelagia</name>
    <dbReference type="NCBI Taxonomy" id="1977912"/>
    <lineage>
        <taxon>Bacteria</taxon>
        <taxon>Pseudomonadati</taxon>
        <taxon>Pseudomonadota</taxon>
        <taxon>Alphaproteobacteria</taxon>
        <taxon>Hyphomonadales</taxon>
        <taxon>Hyphomonadaceae</taxon>
        <taxon>Henriciella</taxon>
    </lineage>
</organism>
<dbReference type="NCBIfam" id="NF005724">
    <property type="entry name" value="PRK07539.1-4"/>
    <property type="match status" value="1"/>
</dbReference>
<dbReference type="Pfam" id="PF01257">
    <property type="entry name" value="2Fe-2S_thioredx"/>
    <property type="match status" value="1"/>
</dbReference>
<evidence type="ECO:0000256" key="2">
    <source>
        <dbReference type="ARBA" id="ARBA00022714"/>
    </source>
</evidence>
<evidence type="ECO:0000256" key="6">
    <source>
        <dbReference type="ARBA" id="ARBA00034078"/>
    </source>
</evidence>
<comment type="similarity">
    <text evidence="1">Belongs to the complex I 24 kDa subunit family.</text>
</comment>
<gene>
    <name evidence="8" type="primary">nuoE</name>
    <name evidence="8" type="ORF">GCM10011503_05560</name>
</gene>
<dbReference type="PANTHER" id="PTHR10371">
    <property type="entry name" value="NADH DEHYDROGENASE UBIQUINONE FLAVOPROTEIN 2, MITOCHONDRIAL"/>
    <property type="match status" value="1"/>
</dbReference>
<dbReference type="InterPro" id="IPR041921">
    <property type="entry name" value="NuoE_N"/>
</dbReference>
<dbReference type="EMBL" id="BMKF01000001">
    <property type="protein sequence ID" value="GGB59980.1"/>
    <property type="molecule type" value="Genomic_DNA"/>
</dbReference>
<dbReference type="InterPro" id="IPR042128">
    <property type="entry name" value="NuoE_dom"/>
</dbReference>
<name>A0ABQ1J8B0_9PROT</name>
<evidence type="ECO:0000313" key="9">
    <source>
        <dbReference type="Proteomes" id="UP000628854"/>
    </source>
</evidence>
<evidence type="ECO:0000256" key="7">
    <source>
        <dbReference type="SAM" id="MobiDB-lite"/>
    </source>
</evidence>
<evidence type="ECO:0000313" key="8">
    <source>
        <dbReference type="EMBL" id="GGB59980.1"/>
    </source>
</evidence>
<comment type="caution">
    <text evidence="8">The sequence shown here is derived from an EMBL/GenBank/DDBJ whole genome shotgun (WGS) entry which is preliminary data.</text>
</comment>
<evidence type="ECO:0000256" key="5">
    <source>
        <dbReference type="ARBA" id="ARBA00023014"/>
    </source>
</evidence>
<dbReference type="PANTHER" id="PTHR10371:SF3">
    <property type="entry name" value="NADH DEHYDROGENASE [UBIQUINONE] FLAVOPROTEIN 2, MITOCHONDRIAL"/>
    <property type="match status" value="1"/>
</dbReference>
<dbReference type="Gene3D" id="3.40.30.10">
    <property type="entry name" value="Glutaredoxin"/>
    <property type="match status" value="1"/>
</dbReference>
<sequence length="375" mass="41426">MALRRFDIEAGGDSFAFKPETEPTIAFWLGKYPEDKKRSAVIPLLWLAQKDNAGWLSEPAMREVADRLEMPYIRVYEVATFYTMFRLQPVGKHHIQLCGTTPCMLRGANDLKKVCEKKIGKKMAVTDDGRLSWEEVECLGACVNAPMVQINDYYYEDLTPESFEEILGKLSNGVDVAPGTFVDRINSAPEGGVTSLKDDACYDGSRNSIARIPNLPEATKSEEPPAEAAGKPDRPAPTNVDREEPTKQEVKADSKVVEQDNAEKAGSAEVPEIEGDRPEAASVTAGEEDNLKRIKGIGPKNEDQLNELGIYKFAQIAAWSDENVKWVEGYLAFRGRISREDWIGQAKALAAGEDTEFSRRVDAGDVESSQEEGGN</sequence>
<dbReference type="Gene3D" id="1.10.150.20">
    <property type="entry name" value="5' to 3' exonuclease, C-terminal subdomain"/>
    <property type="match status" value="1"/>
</dbReference>
<feature type="compositionally biased region" description="Basic and acidic residues" evidence="7">
    <location>
        <begin position="230"/>
        <end position="263"/>
    </location>
</feature>
<dbReference type="Gene3D" id="1.10.10.1590">
    <property type="entry name" value="NADH-quinone oxidoreductase subunit E"/>
    <property type="match status" value="1"/>
</dbReference>
<keyword evidence="9" id="KW-1185">Reference proteome</keyword>
<evidence type="ECO:0000256" key="3">
    <source>
        <dbReference type="ARBA" id="ARBA00022723"/>
    </source>
</evidence>
<proteinExistence type="inferred from homology"/>
<dbReference type="PROSITE" id="PS01099">
    <property type="entry name" value="COMPLEX1_24K"/>
    <property type="match status" value="1"/>
</dbReference>
<dbReference type="Proteomes" id="UP000628854">
    <property type="component" value="Unassembled WGS sequence"/>
</dbReference>
<dbReference type="NCBIfam" id="TIGR01958">
    <property type="entry name" value="nuoE_fam"/>
    <property type="match status" value="1"/>
</dbReference>
<reference evidence="9" key="1">
    <citation type="journal article" date="2019" name="Int. J. Syst. Evol. Microbiol.">
        <title>The Global Catalogue of Microorganisms (GCM) 10K type strain sequencing project: providing services to taxonomists for standard genome sequencing and annotation.</title>
        <authorList>
            <consortium name="The Broad Institute Genomics Platform"/>
            <consortium name="The Broad Institute Genome Sequencing Center for Infectious Disease"/>
            <person name="Wu L."/>
            <person name="Ma J."/>
        </authorList>
    </citation>
    <scope>NUCLEOTIDE SEQUENCE [LARGE SCALE GENOMIC DNA]</scope>
    <source>
        <strain evidence="9">CGMCC 1.15928</strain>
    </source>
</reference>
<dbReference type="RefSeq" id="WP_084393700.1">
    <property type="nucleotide sequence ID" value="NZ_BMKF01000001.1"/>
</dbReference>
<dbReference type="InterPro" id="IPR002023">
    <property type="entry name" value="NuoE-like"/>
</dbReference>
<feature type="region of interest" description="Disordered" evidence="7">
    <location>
        <begin position="206"/>
        <end position="287"/>
    </location>
</feature>
<accession>A0ABQ1J8B0</accession>
<keyword evidence="3" id="KW-0479">Metal-binding</keyword>
<feature type="compositionally biased region" description="Acidic residues" evidence="7">
    <location>
        <begin position="364"/>
        <end position="375"/>
    </location>
</feature>
<evidence type="ECO:0000256" key="1">
    <source>
        <dbReference type="ARBA" id="ARBA00010643"/>
    </source>
</evidence>
<evidence type="ECO:0000256" key="4">
    <source>
        <dbReference type="ARBA" id="ARBA00023004"/>
    </source>
</evidence>
<keyword evidence="2" id="KW-0001">2Fe-2S</keyword>
<keyword evidence="5" id="KW-0411">Iron-sulfur</keyword>
<comment type="cofactor">
    <cofactor evidence="6">
        <name>[2Fe-2S] cluster</name>
        <dbReference type="ChEBI" id="CHEBI:190135"/>
    </cofactor>
</comment>
<keyword evidence="4" id="KW-0408">Iron</keyword>
<protein>
    <submittedName>
        <fullName evidence="8">NADH dehydrogenase subunit E</fullName>
    </submittedName>
</protein>
<dbReference type="InterPro" id="IPR036249">
    <property type="entry name" value="Thioredoxin-like_sf"/>
</dbReference>
<dbReference type="CDD" id="cd03064">
    <property type="entry name" value="TRX_Fd_NuoE"/>
    <property type="match status" value="1"/>
</dbReference>
<dbReference type="SUPFAM" id="SSF52833">
    <property type="entry name" value="Thioredoxin-like"/>
    <property type="match status" value="1"/>
</dbReference>